<dbReference type="PANTHER" id="PTHR48105">
    <property type="entry name" value="THIOREDOXIN REDUCTASE 1-RELATED-RELATED"/>
    <property type="match status" value="1"/>
</dbReference>
<dbReference type="OrthoDB" id="5345169at2"/>
<dbReference type="PROSITE" id="PS51257">
    <property type="entry name" value="PROKAR_LIPOPROTEIN"/>
    <property type="match status" value="1"/>
</dbReference>
<evidence type="ECO:0000313" key="6">
    <source>
        <dbReference type="Proteomes" id="UP000001369"/>
    </source>
</evidence>
<keyword evidence="1" id="KW-0285">Flavoprotein</keyword>
<dbReference type="InterPro" id="IPR036188">
    <property type="entry name" value="FAD/NAD-bd_sf"/>
</dbReference>
<dbReference type="InterPro" id="IPR050097">
    <property type="entry name" value="Ferredoxin-NADP_redctase_2"/>
</dbReference>
<dbReference type="HOGENOM" id="CLU_068376_2_0_0"/>
<evidence type="ECO:0000313" key="5">
    <source>
        <dbReference type="EMBL" id="ACN99696.1"/>
    </source>
</evidence>
<dbReference type="STRING" id="204536.SULAZ_1411"/>
<evidence type="ECO:0000313" key="4">
    <source>
        <dbReference type="EMBL" id="ACN99418.1"/>
    </source>
</evidence>
<dbReference type="KEGG" id="saf:SULAZ_1411"/>
<evidence type="ECO:0000256" key="2">
    <source>
        <dbReference type="ARBA" id="ARBA00023002"/>
    </source>
</evidence>
<feature type="domain" description="FAD/NAD(P)-binding" evidence="3">
    <location>
        <begin position="4"/>
        <end position="156"/>
    </location>
</feature>
<dbReference type="RefSeq" id="WP_012674735.1">
    <property type="nucleotide sequence ID" value="NC_012438.1"/>
</dbReference>
<name>C1DW91_SULAA</name>
<dbReference type="Gene3D" id="3.50.50.60">
    <property type="entry name" value="FAD/NAD(P)-binding domain"/>
    <property type="match status" value="1"/>
</dbReference>
<dbReference type="EMBL" id="CP001229">
    <property type="protein sequence ID" value="ACN99696.1"/>
    <property type="molecule type" value="Genomic_DNA"/>
</dbReference>
<organism evidence="4 6">
    <name type="scientific">Sulfurihydrogenibium azorense (strain DSM 15241 / OCM 825 / Az-Fu1)</name>
    <dbReference type="NCBI Taxonomy" id="204536"/>
    <lineage>
        <taxon>Bacteria</taxon>
        <taxon>Pseudomonadati</taxon>
        <taxon>Aquificota</taxon>
        <taxon>Aquificia</taxon>
        <taxon>Aquificales</taxon>
        <taxon>Hydrogenothermaceae</taxon>
        <taxon>Sulfurihydrogenibium</taxon>
    </lineage>
</organism>
<keyword evidence="6" id="KW-1185">Reference proteome</keyword>
<dbReference type="KEGG" id="saf:SULAZ_1413"/>
<proteinExistence type="predicted"/>
<dbReference type="SUPFAM" id="SSF51905">
    <property type="entry name" value="FAD/NAD(P)-binding domain"/>
    <property type="match status" value="1"/>
</dbReference>
<dbReference type="Pfam" id="PF07992">
    <property type="entry name" value="Pyr_redox_2"/>
    <property type="match status" value="1"/>
</dbReference>
<sequence>MERYDVVIVGGGPAGLSCALTLASAKGHFEWGENRKYLVIDNDSSDLLKAQLYNVPGLPQGILGREALENLRKQAQSYGNVEIVKGRVVKVEGEYKNFKVITEEDKEYLGDIVVFATGFHEFNIECEGVEVIENKRSPRPGKVQLKVDEDNKIREGLYAAGLIAGVSTMYACAAGSGVQVACNIQALWAGKNVVVHDVPKDKQ</sequence>
<evidence type="ECO:0000256" key="1">
    <source>
        <dbReference type="ARBA" id="ARBA00022630"/>
    </source>
</evidence>
<accession>C1DW91</accession>
<protein>
    <submittedName>
        <fullName evidence="4">FAD-dependent pyridine nucleotide-disulphide oxidoreductase</fullName>
    </submittedName>
</protein>
<dbReference type="eggNOG" id="COG0492">
    <property type="taxonomic scope" value="Bacteria"/>
</dbReference>
<dbReference type="EMBL" id="CP001229">
    <property type="protein sequence ID" value="ACN99418.1"/>
    <property type="molecule type" value="Genomic_DNA"/>
</dbReference>
<dbReference type="InterPro" id="IPR023753">
    <property type="entry name" value="FAD/NAD-binding_dom"/>
</dbReference>
<gene>
    <name evidence="4" type="ordered locus">SULAZ_1411</name>
    <name evidence="5" type="ordered locus">SULAZ_1413</name>
</gene>
<dbReference type="PRINTS" id="PR00368">
    <property type="entry name" value="FADPNR"/>
</dbReference>
<dbReference type="Proteomes" id="UP000001369">
    <property type="component" value="Chromosome"/>
</dbReference>
<keyword evidence="2" id="KW-0560">Oxidoreductase</keyword>
<dbReference type="PRINTS" id="PR00469">
    <property type="entry name" value="PNDRDTASEII"/>
</dbReference>
<dbReference type="AlphaFoldDB" id="C1DW91"/>
<reference evidence="4 6" key="2">
    <citation type="journal article" date="2009" name="J. Bacteriol.">
        <title>Complete and draft genome sequences of six members of the Aquificales.</title>
        <authorList>
            <person name="Reysenbach A.L."/>
            <person name="Hamamura N."/>
            <person name="Podar M."/>
            <person name="Griffiths E."/>
            <person name="Ferreira S."/>
            <person name="Hochstein R."/>
            <person name="Heidelberg J."/>
            <person name="Johnson J."/>
            <person name="Mead D."/>
            <person name="Pohorille A."/>
            <person name="Sarmiento M."/>
            <person name="Schweighofer K."/>
            <person name="Seshadri R."/>
            <person name="Voytek M.A."/>
        </authorList>
    </citation>
    <scope>NUCLEOTIDE SEQUENCE [LARGE SCALE GENOMIC DNA]</scope>
    <source>
        <strain evidence="4">Az-Fu1</strain>
        <strain evidence="6">Az-Fu1 / DSM 15241 / OCM 825</strain>
    </source>
</reference>
<dbReference type="GO" id="GO:0016491">
    <property type="term" value="F:oxidoreductase activity"/>
    <property type="evidence" value="ECO:0007669"/>
    <property type="project" value="UniProtKB-KW"/>
</dbReference>
<evidence type="ECO:0000259" key="3">
    <source>
        <dbReference type="Pfam" id="PF07992"/>
    </source>
</evidence>
<reference evidence="4" key="1">
    <citation type="submission" date="2008-11" db="EMBL/GenBank/DDBJ databases">
        <authorList>
            <person name="Reysenbach A.-L."/>
            <person name="Heidelberg J.F."/>
            <person name="Nelson W.C."/>
        </authorList>
    </citation>
    <scope>NUCLEOTIDE SEQUENCE</scope>
    <source>
        <strain>Az-Fu1</strain>
    </source>
</reference>